<reference evidence="3 4" key="1">
    <citation type="submission" date="2019-09" db="EMBL/GenBank/DDBJ databases">
        <title>Draft genome of the ectomycorrhizal ascomycete Sphaerosporella brunnea.</title>
        <authorList>
            <consortium name="DOE Joint Genome Institute"/>
            <person name="Benucci G.M."/>
            <person name="Marozzi G."/>
            <person name="Antonielli L."/>
            <person name="Sanchez S."/>
            <person name="Marco P."/>
            <person name="Wang X."/>
            <person name="Falini L.B."/>
            <person name="Barry K."/>
            <person name="Haridas S."/>
            <person name="Lipzen A."/>
            <person name="Labutti K."/>
            <person name="Grigoriev I.V."/>
            <person name="Murat C."/>
            <person name="Martin F."/>
            <person name="Albertini E."/>
            <person name="Donnini D."/>
            <person name="Bonito G."/>
        </authorList>
    </citation>
    <scope>NUCLEOTIDE SEQUENCE [LARGE SCALE GENOMIC DNA]</scope>
    <source>
        <strain evidence="3 4">Sb_GMNB300</strain>
    </source>
</reference>
<evidence type="ECO:0000313" key="4">
    <source>
        <dbReference type="Proteomes" id="UP000326924"/>
    </source>
</evidence>
<comment type="caution">
    <text evidence="3">The sequence shown here is derived from an EMBL/GenBank/DDBJ whole genome shotgun (WGS) entry which is preliminary data.</text>
</comment>
<sequence length="626" mass="68824">MMTRQTLQAPLLTNPPVEFIENRLDESLHPAFICPGIQYDRAKGRFVEQSQSALSPGAITPQAKKDYYAAATAALHAFQARLPGAGKKPLAAEAGTVTINSWKEVLGLIDDAVKEYNSAGKVKKGMRKLGDLAPAIQSWITLFPSTSYSQVLVAGLKLVLDASSSVNKVRESVLGMLSEIPYRICKTKEYVDMYNDPTQHARVHTESSKIYAAILEAVGLMLDWLGRKTKFLAALGKGPNYGKDIQDKLGEIDKLAQNLKEEADICAQKNILQVQSRMEDQKEAVATLGVQLEHGFGSMAIQQEYGFGSMAMHQEQALLMLGNVATRQQQAVGILNDMLLLLSASPRARAEQEGGAPYAIKPLASRKTFARDVFAFLDYTPETVADDLAASFAAGRASGPTQKDRVNLVLKSPELIEWLAKSTSAALLINGHSELEFISPMSHLCAFLAEALKKQSIPGATYFCGLRCSADAEVSARDLVKSLIGQLMSRFDFDLSFVKGKRKKLGRLKGLFWLLQELLERLPENTVLFWIIDGVSYFESSKRVADTQRVFEELLRIMRVNTGLVLKLLVTSPYRSCEVAQLWRSEGLRMLEVPTHVDGERQGTFAMTLDEASGIAGSGQGKRKRG</sequence>
<feature type="domain" description="Nephrocystin 3-like N-terminal" evidence="2">
    <location>
        <begin position="409"/>
        <end position="572"/>
    </location>
</feature>
<keyword evidence="4" id="KW-1185">Reference proteome</keyword>
<dbReference type="Proteomes" id="UP000326924">
    <property type="component" value="Unassembled WGS sequence"/>
</dbReference>
<dbReference type="OrthoDB" id="5419927at2759"/>
<protein>
    <recommendedName>
        <fullName evidence="2">Nephrocystin 3-like N-terminal domain-containing protein</fullName>
    </recommendedName>
</protein>
<name>A0A5J5EKV7_9PEZI</name>
<organism evidence="3 4">
    <name type="scientific">Sphaerosporella brunnea</name>
    <dbReference type="NCBI Taxonomy" id="1250544"/>
    <lineage>
        <taxon>Eukaryota</taxon>
        <taxon>Fungi</taxon>
        <taxon>Dikarya</taxon>
        <taxon>Ascomycota</taxon>
        <taxon>Pezizomycotina</taxon>
        <taxon>Pezizomycetes</taxon>
        <taxon>Pezizales</taxon>
        <taxon>Pyronemataceae</taxon>
        <taxon>Sphaerosporella</taxon>
    </lineage>
</organism>
<evidence type="ECO:0000256" key="1">
    <source>
        <dbReference type="ARBA" id="ARBA00022737"/>
    </source>
</evidence>
<dbReference type="PANTHER" id="PTHR40619">
    <property type="entry name" value="FUNGAL STAND N-TERMINAL GOODBYE DOMAIN-CONTAINING PROTEIN"/>
    <property type="match status" value="1"/>
</dbReference>
<dbReference type="PANTHER" id="PTHR40619:SF3">
    <property type="entry name" value="FUNGAL STAND N-TERMINAL GOODBYE DOMAIN-CONTAINING PROTEIN"/>
    <property type="match status" value="1"/>
</dbReference>
<accession>A0A5J5EKV7</accession>
<dbReference type="InParanoid" id="A0A5J5EKV7"/>
<proteinExistence type="predicted"/>
<keyword evidence="1" id="KW-0677">Repeat</keyword>
<gene>
    <name evidence="3" type="ORF">FN846DRAFT_968228</name>
</gene>
<evidence type="ECO:0000313" key="3">
    <source>
        <dbReference type="EMBL" id="KAA8895727.1"/>
    </source>
</evidence>
<evidence type="ECO:0000259" key="2">
    <source>
        <dbReference type="Pfam" id="PF24883"/>
    </source>
</evidence>
<dbReference type="EMBL" id="VXIS01000247">
    <property type="protein sequence ID" value="KAA8895727.1"/>
    <property type="molecule type" value="Genomic_DNA"/>
</dbReference>
<dbReference type="Pfam" id="PF24883">
    <property type="entry name" value="NPHP3_N"/>
    <property type="match status" value="1"/>
</dbReference>
<dbReference type="InterPro" id="IPR056884">
    <property type="entry name" value="NPHP3-like_N"/>
</dbReference>
<dbReference type="AlphaFoldDB" id="A0A5J5EKV7"/>